<reference evidence="2" key="1">
    <citation type="submission" date="2017-06" db="EMBL/GenBank/DDBJ databases">
        <authorList>
            <person name="Varghese N."/>
            <person name="Submissions S."/>
        </authorList>
    </citation>
    <scope>NUCLEOTIDE SEQUENCE [LARGE SCALE GENOMIC DNA]</scope>
    <source>
        <strain evidence="2">DSM 45207</strain>
    </source>
</reference>
<dbReference type="AlphaFoldDB" id="A0A238WDX2"/>
<evidence type="ECO:0000313" key="2">
    <source>
        <dbReference type="Proteomes" id="UP000198348"/>
    </source>
</evidence>
<protein>
    <submittedName>
        <fullName evidence="1">Uncharacterized protein</fullName>
    </submittedName>
</protein>
<accession>A0A238WDX2</accession>
<name>A0A238WDX2_9PSEU</name>
<dbReference type="EMBL" id="FZNW01000006">
    <property type="protein sequence ID" value="SNR44627.1"/>
    <property type="molecule type" value="Genomic_DNA"/>
</dbReference>
<evidence type="ECO:0000313" key="1">
    <source>
        <dbReference type="EMBL" id="SNR44627.1"/>
    </source>
</evidence>
<dbReference type="Proteomes" id="UP000198348">
    <property type="component" value="Unassembled WGS sequence"/>
</dbReference>
<keyword evidence="2" id="KW-1185">Reference proteome</keyword>
<sequence length="166" mass="18252">MPRKVNSIDRNLAAFQGASRRCVTVSDLLRRAADEIEHAGGLEAMAGSIGAHAHGRVLCRPVAGGHRAILDWYDNLANRSLHGFTTRDGTAFITARGDLIPALLPVDITSEVPLSPGLFPSDTDPYERTTLDPDALRVVADRWEQQRRAHRRYLDALYARNQGGAR</sequence>
<gene>
    <name evidence="1" type="ORF">SAMN06265360_10666</name>
</gene>
<dbReference type="RefSeq" id="WP_089300663.1">
    <property type="nucleotide sequence ID" value="NZ_FZNW01000006.1"/>
</dbReference>
<organism evidence="1 2">
    <name type="scientific">Haloechinothrix alba</name>
    <dbReference type="NCBI Taxonomy" id="664784"/>
    <lineage>
        <taxon>Bacteria</taxon>
        <taxon>Bacillati</taxon>
        <taxon>Actinomycetota</taxon>
        <taxon>Actinomycetes</taxon>
        <taxon>Pseudonocardiales</taxon>
        <taxon>Pseudonocardiaceae</taxon>
        <taxon>Haloechinothrix</taxon>
    </lineage>
</organism>
<proteinExistence type="predicted"/>